<evidence type="ECO:0000313" key="2">
    <source>
        <dbReference type="Proteomes" id="UP000583800"/>
    </source>
</evidence>
<protein>
    <submittedName>
        <fullName evidence="1">Uncharacterized protein</fullName>
    </submittedName>
</protein>
<keyword evidence="2" id="KW-1185">Reference proteome</keyword>
<organism evidence="1 2">
    <name type="scientific">Nonomuraea muscovyensis</name>
    <dbReference type="NCBI Taxonomy" id="1124761"/>
    <lineage>
        <taxon>Bacteria</taxon>
        <taxon>Bacillati</taxon>
        <taxon>Actinomycetota</taxon>
        <taxon>Actinomycetes</taxon>
        <taxon>Streptosporangiales</taxon>
        <taxon>Streptosporangiaceae</taxon>
        <taxon>Nonomuraea</taxon>
    </lineage>
</organism>
<accession>A0A7X0C3J3</accession>
<dbReference type="Proteomes" id="UP000583800">
    <property type="component" value="Unassembled WGS sequence"/>
</dbReference>
<comment type="caution">
    <text evidence="1">The sequence shown here is derived from an EMBL/GenBank/DDBJ whole genome shotgun (WGS) entry which is preliminary data.</text>
</comment>
<gene>
    <name evidence="1" type="ORF">FHU36_004393</name>
</gene>
<dbReference type="EMBL" id="JACHJB010000002">
    <property type="protein sequence ID" value="MBB6347848.1"/>
    <property type="molecule type" value="Genomic_DNA"/>
</dbReference>
<dbReference type="AlphaFoldDB" id="A0A7X0C3J3"/>
<sequence length="30" mass="3312">MVSLLGLYSAGWFYLQIPSYAHLRRAGALG</sequence>
<reference evidence="1 2" key="1">
    <citation type="submission" date="2020-08" db="EMBL/GenBank/DDBJ databases">
        <title>Sequencing the genomes of 1000 actinobacteria strains.</title>
        <authorList>
            <person name="Klenk H.-P."/>
        </authorList>
    </citation>
    <scope>NUCLEOTIDE SEQUENCE [LARGE SCALE GENOMIC DNA]</scope>
    <source>
        <strain evidence="1 2">DSM 45913</strain>
    </source>
</reference>
<evidence type="ECO:0000313" key="1">
    <source>
        <dbReference type="EMBL" id="MBB6347848.1"/>
    </source>
</evidence>
<proteinExistence type="predicted"/>
<name>A0A7X0C3J3_9ACTN</name>